<keyword evidence="2" id="KW-0472">Membrane</keyword>
<dbReference type="AlphaFoldDB" id="A0A6V8MLW7"/>
<dbReference type="CDD" id="cd07177">
    <property type="entry name" value="terB_like"/>
    <property type="match status" value="1"/>
</dbReference>
<organism evidence="3 4">
    <name type="scientific">Geomonas silvestris</name>
    <dbReference type="NCBI Taxonomy" id="2740184"/>
    <lineage>
        <taxon>Bacteria</taxon>
        <taxon>Pseudomonadati</taxon>
        <taxon>Thermodesulfobacteriota</taxon>
        <taxon>Desulfuromonadia</taxon>
        <taxon>Geobacterales</taxon>
        <taxon>Geobacteraceae</taxon>
        <taxon>Geomonas</taxon>
    </lineage>
</organism>
<proteinExistence type="predicted"/>
<dbReference type="Gene3D" id="1.10.3680.10">
    <property type="entry name" value="TerB-like"/>
    <property type="match status" value="1"/>
</dbReference>
<evidence type="ECO:0008006" key="5">
    <source>
        <dbReference type="Google" id="ProtNLM"/>
    </source>
</evidence>
<dbReference type="Proteomes" id="UP000556026">
    <property type="component" value="Unassembled WGS sequence"/>
</dbReference>
<evidence type="ECO:0000256" key="2">
    <source>
        <dbReference type="SAM" id="Phobius"/>
    </source>
</evidence>
<sequence length="238" mass="25315">MSVWKSLGWVAAGVGAIVAAPITGGGSLAVLIGAAGTTTAAGVALGAAAGLAGKTVFDQVSGDSDEAERYRKEAEENLAGWKESEAKRKAQAEQHRAEAETFNATVANLLKKYESLLAEVKRQRFTRSEVELMYTLAAAAAQTDGHVDEKEFEAAANAISFLCIDPEESLQIGRDLFNQPMSIESAMAKVSECRDSRSLDRLGFVLDMVVQADEHVAPGEQAILDAFQEHVLTVRACA</sequence>
<evidence type="ECO:0000313" key="4">
    <source>
        <dbReference type="Proteomes" id="UP000556026"/>
    </source>
</evidence>
<protein>
    <recommendedName>
        <fullName evidence="5">Co-chaperone DjlA N-terminal domain-containing protein</fullName>
    </recommendedName>
</protein>
<dbReference type="EMBL" id="BLXX01000011">
    <property type="protein sequence ID" value="GFO61041.1"/>
    <property type="molecule type" value="Genomic_DNA"/>
</dbReference>
<evidence type="ECO:0000256" key="1">
    <source>
        <dbReference type="SAM" id="Coils"/>
    </source>
</evidence>
<keyword evidence="1" id="KW-0175">Coiled coil</keyword>
<feature type="transmembrane region" description="Helical" evidence="2">
    <location>
        <begin position="29"/>
        <end position="52"/>
    </location>
</feature>
<reference evidence="4" key="1">
    <citation type="submission" date="2020-06" db="EMBL/GenBank/DDBJ databases">
        <title>Draft genomic sequence of Geomonas sp. Red330.</title>
        <authorList>
            <person name="Itoh H."/>
            <person name="Zhenxing X."/>
            <person name="Ushijima N."/>
            <person name="Masuda Y."/>
            <person name="Shiratori Y."/>
            <person name="Senoo K."/>
        </authorList>
    </citation>
    <scope>NUCLEOTIDE SEQUENCE [LARGE SCALE GENOMIC DNA]</scope>
    <source>
        <strain evidence="4">Red330</strain>
    </source>
</reference>
<name>A0A6V8MLW7_9BACT</name>
<accession>A0A6V8MLW7</accession>
<evidence type="ECO:0000313" key="3">
    <source>
        <dbReference type="EMBL" id="GFO61041.1"/>
    </source>
</evidence>
<keyword evidence="4" id="KW-1185">Reference proteome</keyword>
<gene>
    <name evidence="3" type="ORF">GMST_33660</name>
</gene>
<dbReference type="RefSeq" id="WP_183355839.1">
    <property type="nucleotide sequence ID" value="NZ_BLXX01000011.1"/>
</dbReference>
<keyword evidence="2" id="KW-1133">Transmembrane helix</keyword>
<dbReference type="InterPro" id="IPR029024">
    <property type="entry name" value="TerB-like"/>
</dbReference>
<comment type="caution">
    <text evidence="3">The sequence shown here is derived from an EMBL/GenBank/DDBJ whole genome shotgun (WGS) entry which is preliminary data.</text>
</comment>
<dbReference type="SUPFAM" id="SSF158682">
    <property type="entry name" value="TerB-like"/>
    <property type="match status" value="1"/>
</dbReference>
<feature type="coiled-coil region" evidence="1">
    <location>
        <begin position="64"/>
        <end position="123"/>
    </location>
</feature>
<keyword evidence="2" id="KW-0812">Transmembrane</keyword>